<evidence type="ECO:0000256" key="1">
    <source>
        <dbReference type="ARBA" id="ARBA00022798"/>
    </source>
</evidence>
<evidence type="ECO:0000256" key="5">
    <source>
        <dbReference type="ARBA" id="ARBA00058938"/>
    </source>
</evidence>
<dbReference type="Pfam" id="PF09339">
    <property type="entry name" value="HTH_IclR"/>
    <property type="match status" value="1"/>
</dbReference>
<feature type="domain" description="HTH iclR-type" evidence="7">
    <location>
        <begin position="1"/>
        <end position="62"/>
    </location>
</feature>
<evidence type="ECO:0000256" key="3">
    <source>
        <dbReference type="ARBA" id="ARBA00023125"/>
    </source>
</evidence>
<dbReference type="Pfam" id="PF01614">
    <property type="entry name" value="IclR_C"/>
    <property type="match status" value="1"/>
</dbReference>
<keyword evidence="4" id="KW-0804">Transcription</keyword>
<dbReference type="InterPro" id="IPR050707">
    <property type="entry name" value="HTH_MetabolicPath_Reg"/>
</dbReference>
<dbReference type="SMART" id="SM00346">
    <property type="entry name" value="HTH_ICLR"/>
    <property type="match status" value="1"/>
</dbReference>
<keyword evidence="2" id="KW-0805">Transcription regulation</keyword>
<dbReference type="EMBL" id="JAAGOB010000017">
    <property type="protein sequence ID" value="NED98215.1"/>
    <property type="molecule type" value="Genomic_DNA"/>
</dbReference>
<dbReference type="PANTHER" id="PTHR30136">
    <property type="entry name" value="HELIX-TURN-HELIX TRANSCRIPTIONAL REGULATOR, ICLR FAMILY"/>
    <property type="match status" value="1"/>
</dbReference>
<feature type="domain" description="IclR-ED" evidence="8">
    <location>
        <begin position="63"/>
        <end position="246"/>
    </location>
</feature>
<dbReference type="Proteomes" id="UP000469185">
    <property type="component" value="Unassembled WGS sequence"/>
</dbReference>
<protein>
    <recommendedName>
        <fullName evidence="6">Glycerol operon regulatory protein</fullName>
    </recommendedName>
</protein>
<dbReference type="GO" id="GO:0045892">
    <property type="term" value="P:negative regulation of DNA-templated transcription"/>
    <property type="evidence" value="ECO:0007669"/>
    <property type="project" value="TreeGrafter"/>
</dbReference>
<name>A0A6N9YTC1_9ACTN</name>
<proteinExistence type="predicted"/>
<dbReference type="InterPro" id="IPR029016">
    <property type="entry name" value="GAF-like_dom_sf"/>
</dbReference>
<evidence type="ECO:0000259" key="8">
    <source>
        <dbReference type="PROSITE" id="PS51078"/>
    </source>
</evidence>
<evidence type="ECO:0000256" key="4">
    <source>
        <dbReference type="ARBA" id="ARBA00023163"/>
    </source>
</evidence>
<dbReference type="PANTHER" id="PTHR30136:SF24">
    <property type="entry name" value="HTH-TYPE TRANSCRIPTIONAL REPRESSOR ALLR"/>
    <property type="match status" value="1"/>
</dbReference>
<evidence type="ECO:0000256" key="6">
    <source>
        <dbReference type="ARBA" id="ARBA00070406"/>
    </source>
</evidence>
<sequence>MKSLSRALMVLTELSRRGHPVTLTDIAGAVDLHKSTVHRMLATFVEYGLVRRDEAHRYVIGLGALDLARAARGDSGPGQVVATALRTLRRTTGLTASYAQPRGGQMTFTAVAGDPEAYPSADTVGEAVPMHATALGKAYLAHRPRVEVDRHVARAPFQHFTPRTVTDAYGLLRMLAQTRDRGFAVEDREYASDVRSVAAPVLDHDGLAVAAVAVTVPARLSRTGDVRMFAAAVIACADELGAGLLRDAPIATRRGA</sequence>
<dbReference type="SUPFAM" id="SSF46785">
    <property type="entry name" value="Winged helix' DNA-binding domain"/>
    <property type="match status" value="1"/>
</dbReference>
<dbReference type="SUPFAM" id="SSF55781">
    <property type="entry name" value="GAF domain-like"/>
    <property type="match status" value="1"/>
</dbReference>
<comment type="function">
    <text evidence="5">May be an activator protein for the gylABX operon.</text>
</comment>
<dbReference type="Gene3D" id="3.30.450.40">
    <property type="match status" value="1"/>
</dbReference>
<dbReference type="GO" id="GO:0003677">
    <property type="term" value="F:DNA binding"/>
    <property type="evidence" value="ECO:0007669"/>
    <property type="project" value="UniProtKB-KW"/>
</dbReference>
<gene>
    <name evidence="9" type="ORF">G1H11_23215</name>
</gene>
<evidence type="ECO:0000313" key="9">
    <source>
        <dbReference type="EMBL" id="NED98215.1"/>
    </source>
</evidence>
<evidence type="ECO:0000259" key="7">
    <source>
        <dbReference type="PROSITE" id="PS51077"/>
    </source>
</evidence>
<dbReference type="FunFam" id="1.10.10.10:FF:000056">
    <property type="entry name" value="IclR family transcriptional regulator"/>
    <property type="match status" value="1"/>
</dbReference>
<comment type="caution">
    <text evidence="9">The sequence shown here is derived from an EMBL/GenBank/DDBJ whole genome shotgun (WGS) entry which is preliminary data.</text>
</comment>
<evidence type="ECO:0000256" key="2">
    <source>
        <dbReference type="ARBA" id="ARBA00023015"/>
    </source>
</evidence>
<dbReference type="Gene3D" id="1.10.10.10">
    <property type="entry name" value="Winged helix-like DNA-binding domain superfamily/Winged helix DNA-binding domain"/>
    <property type="match status" value="1"/>
</dbReference>
<dbReference type="AlphaFoldDB" id="A0A6N9YTC1"/>
<keyword evidence="3" id="KW-0238">DNA-binding</keyword>
<keyword evidence="1" id="KW-0319">Glycerol metabolism</keyword>
<dbReference type="InterPro" id="IPR014757">
    <property type="entry name" value="Tscrpt_reg_IclR_C"/>
</dbReference>
<dbReference type="RefSeq" id="WP_163821001.1">
    <property type="nucleotide sequence ID" value="NZ_JAAGOB010000017.1"/>
</dbReference>
<organism evidence="9 10">
    <name type="scientific">Phytoactinopolyspora alkaliphila</name>
    <dbReference type="NCBI Taxonomy" id="1783498"/>
    <lineage>
        <taxon>Bacteria</taxon>
        <taxon>Bacillati</taxon>
        <taxon>Actinomycetota</taxon>
        <taxon>Actinomycetes</taxon>
        <taxon>Jiangellales</taxon>
        <taxon>Jiangellaceae</taxon>
        <taxon>Phytoactinopolyspora</taxon>
    </lineage>
</organism>
<dbReference type="InterPro" id="IPR005471">
    <property type="entry name" value="Tscrpt_reg_IclR_N"/>
</dbReference>
<dbReference type="GO" id="GO:0003700">
    <property type="term" value="F:DNA-binding transcription factor activity"/>
    <property type="evidence" value="ECO:0007669"/>
    <property type="project" value="TreeGrafter"/>
</dbReference>
<accession>A0A6N9YTC1</accession>
<evidence type="ECO:0000313" key="10">
    <source>
        <dbReference type="Proteomes" id="UP000469185"/>
    </source>
</evidence>
<reference evidence="9 10" key="1">
    <citation type="submission" date="2020-02" db="EMBL/GenBank/DDBJ databases">
        <authorList>
            <person name="Li X.-J."/>
            <person name="Feng X.-M."/>
        </authorList>
    </citation>
    <scope>NUCLEOTIDE SEQUENCE [LARGE SCALE GENOMIC DNA]</scope>
    <source>
        <strain evidence="9 10">CGMCC 4.7225</strain>
    </source>
</reference>
<dbReference type="InterPro" id="IPR036388">
    <property type="entry name" value="WH-like_DNA-bd_sf"/>
</dbReference>
<dbReference type="PROSITE" id="PS51078">
    <property type="entry name" value="ICLR_ED"/>
    <property type="match status" value="1"/>
</dbReference>
<dbReference type="GO" id="GO:0006071">
    <property type="term" value="P:glycerol metabolic process"/>
    <property type="evidence" value="ECO:0007669"/>
    <property type="project" value="UniProtKB-KW"/>
</dbReference>
<dbReference type="InterPro" id="IPR036390">
    <property type="entry name" value="WH_DNA-bd_sf"/>
</dbReference>
<dbReference type="PROSITE" id="PS51077">
    <property type="entry name" value="HTH_ICLR"/>
    <property type="match status" value="1"/>
</dbReference>
<keyword evidence="10" id="KW-1185">Reference proteome</keyword>